<reference evidence="1 2" key="1">
    <citation type="submission" date="2019-07" db="EMBL/GenBank/DDBJ databases">
        <title>Tepidimonas aquatica CLN-1 draft genome.</title>
        <authorList>
            <person name="Da Costa M.S."/>
            <person name="Froufe H.J.C."/>
            <person name="Egas C."/>
            <person name="Albuquerque L."/>
        </authorList>
    </citation>
    <scope>NUCLEOTIDE SEQUENCE [LARGE SCALE GENOMIC DNA]</scope>
    <source>
        <strain evidence="1 2">CLN-1</strain>
    </source>
</reference>
<dbReference type="EMBL" id="VJNA01000042">
    <property type="protein sequence ID" value="TSE20607.1"/>
    <property type="molecule type" value="Genomic_DNA"/>
</dbReference>
<dbReference type="Pfam" id="PF06945">
    <property type="entry name" value="DUF1289"/>
    <property type="match status" value="1"/>
</dbReference>
<protein>
    <recommendedName>
        <fullName evidence="3">Fe-S protein</fullName>
    </recommendedName>
</protein>
<dbReference type="Proteomes" id="UP000318554">
    <property type="component" value="Unassembled WGS sequence"/>
</dbReference>
<sequence>MAEPTAVPGPRPTVTLEAARRRAAGGAGVPSPCVGVCRIDPVSGWCAGCWRTLDEIAAWADADDATRLGIWARVEARQRASGC</sequence>
<organism evidence="1 2">
    <name type="scientific">Tepidimonas aquatica</name>
    <dbReference type="NCBI Taxonomy" id="247482"/>
    <lineage>
        <taxon>Bacteria</taxon>
        <taxon>Pseudomonadati</taxon>
        <taxon>Pseudomonadota</taxon>
        <taxon>Betaproteobacteria</taxon>
        <taxon>Burkholderiales</taxon>
        <taxon>Tepidimonas</taxon>
    </lineage>
</organism>
<keyword evidence="2" id="KW-1185">Reference proteome</keyword>
<evidence type="ECO:0000313" key="1">
    <source>
        <dbReference type="EMBL" id="TSE20607.1"/>
    </source>
</evidence>
<dbReference type="PANTHER" id="PTHR35175:SF2">
    <property type="entry name" value="DUF1289 DOMAIN-CONTAINING PROTEIN"/>
    <property type="match status" value="1"/>
</dbReference>
<evidence type="ECO:0000313" key="2">
    <source>
        <dbReference type="Proteomes" id="UP000318554"/>
    </source>
</evidence>
<proteinExistence type="predicted"/>
<dbReference type="PANTHER" id="PTHR35175">
    <property type="entry name" value="DUF1289 DOMAIN-CONTAINING PROTEIN"/>
    <property type="match status" value="1"/>
</dbReference>
<dbReference type="AlphaFoldDB" id="A0A554WAK1"/>
<evidence type="ECO:0008006" key="3">
    <source>
        <dbReference type="Google" id="ProtNLM"/>
    </source>
</evidence>
<name>A0A554WAK1_9BURK</name>
<dbReference type="InterPro" id="IPR010710">
    <property type="entry name" value="DUF1289"/>
</dbReference>
<comment type="caution">
    <text evidence="1">The sequence shown here is derived from an EMBL/GenBank/DDBJ whole genome shotgun (WGS) entry which is preliminary data.</text>
</comment>
<gene>
    <name evidence="1" type="ORF">Taqua_02391</name>
</gene>
<dbReference type="RefSeq" id="WP_144326865.1">
    <property type="nucleotide sequence ID" value="NZ_VJNA01000042.1"/>
</dbReference>
<accession>A0A554WAK1</accession>